<feature type="non-terminal residue" evidence="1">
    <location>
        <position position="78"/>
    </location>
</feature>
<keyword evidence="2" id="KW-1185">Reference proteome</keyword>
<feature type="non-terminal residue" evidence="1">
    <location>
        <position position="1"/>
    </location>
</feature>
<accession>A0ACA9R4H5</accession>
<reference evidence="1" key="1">
    <citation type="submission" date="2021-06" db="EMBL/GenBank/DDBJ databases">
        <authorList>
            <person name="Kallberg Y."/>
            <person name="Tangrot J."/>
            <person name="Rosling A."/>
        </authorList>
    </citation>
    <scope>NUCLEOTIDE SEQUENCE</scope>
    <source>
        <strain evidence="1">IL203A</strain>
    </source>
</reference>
<name>A0ACA9R4H5_9GLOM</name>
<dbReference type="Proteomes" id="UP000789702">
    <property type="component" value="Unassembled WGS sequence"/>
</dbReference>
<dbReference type="EMBL" id="CAJVPU010060469">
    <property type="protein sequence ID" value="CAG8777026.1"/>
    <property type="molecule type" value="Genomic_DNA"/>
</dbReference>
<protein>
    <submittedName>
        <fullName evidence="1">2893_t:CDS:1</fullName>
    </submittedName>
</protein>
<comment type="caution">
    <text evidence="1">The sequence shown here is derived from an EMBL/GenBank/DDBJ whole genome shotgun (WGS) entry which is preliminary data.</text>
</comment>
<proteinExistence type="predicted"/>
<sequence length="78" mass="8762">PYYPLRMCGWCGAIGHSSKNCHIRKSGRPRVDNNHKRALIQGLNKFKNTACGCCGNENHARNDPNAPCRNQNCINPRL</sequence>
<gene>
    <name evidence="1" type="ORF">DHETER_LOCUS16179</name>
</gene>
<evidence type="ECO:0000313" key="2">
    <source>
        <dbReference type="Proteomes" id="UP000789702"/>
    </source>
</evidence>
<evidence type="ECO:0000313" key="1">
    <source>
        <dbReference type="EMBL" id="CAG8777026.1"/>
    </source>
</evidence>
<organism evidence="1 2">
    <name type="scientific">Dentiscutata heterogama</name>
    <dbReference type="NCBI Taxonomy" id="1316150"/>
    <lineage>
        <taxon>Eukaryota</taxon>
        <taxon>Fungi</taxon>
        <taxon>Fungi incertae sedis</taxon>
        <taxon>Mucoromycota</taxon>
        <taxon>Glomeromycotina</taxon>
        <taxon>Glomeromycetes</taxon>
        <taxon>Diversisporales</taxon>
        <taxon>Gigasporaceae</taxon>
        <taxon>Dentiscutata</taxon>
    </lineage>
</organism>